<proteinExistence type="predicted"/>
<accession>A0A6A1VDI9</accession>
<evidence type="ECO:0000313" key="5">
    <source>
        <dbReference type="Proteomes" id="UP000516437"/>
    </source>
</evidence>
<dbReference type="PANTHER" id="PTHR33916:SF1">
    <property type="entry name" value="EXPANSIN-LIKE EG45 DOMAIN-CONTAINING PROTEIN"/>
    <property type="match status" value="1"/>
</dbReference>
<evidence type="ECO:0000259" key="2">
    <source>
        <dbReference type="Pfam" id="PF24804"/>
    </source>
</evidence>
<dbReference type="AlphaFoldDB" id="A0A6A1VDI9"/>
<reference evidence="4" key="3">
    <citation type="submission" date="2019-09" db="EMBL/GenBank/DDBJ databases">
        <authorList>
            <person name="Gao Z."/>
        </authorList>
    </citation>
    <scope>NUCLEOTIDE SEQUENCE</scope>
    <source>
        <tissue evidence="4">Leaves</tissue>
    </source>
</reference>
<gene>
    <name evidence="4" type="ORF">CJ030_MR6G019687</name>
    <name evidence="3" type="ORF">CJ030_MR6G019700</name>
</gene>
<dbReference type="Proteomes" id="UP000516437">
    <property type="component" value="Chromosome 6"/>
</dbReference>
<dbReference type="OrthoDB" id="1901892at2759"/>
<evidence type="ECO:0000256" key="1">
    <source>
        <dbReference type="SAM" id="SignalP"/>
    </source>
</evidence>
<keyword evidence="1" id="KW-0732">Signal</keyword>
<feature type="domain" description="DUF7705" evidence="2">
    <location>
        <begin position="31"/>
        <end position="510"/>
    </location>
</feature>
<feature type="signal peptide" evidence="1">
    <location>
        <begin position="1"/>
        <end position="26"/>
    </location>
</feature>
<organism evidence="4 5">
    <name type="scientific">Morella rubra</name>
    <name type="common">Chinese bayberry</name>
    <dbReference type="NCBI Taxonomy" id="262757"/>
    <lineage>
        <taxon>Eukaryota</taxon>
        <taxon>Viridiplantae</taxon>
        <taxon>Streptophyta</taxon>
        <taxon>Embryophyta</taxon>
        <taxon>Tracheophyta</taxon>
        <taxon>Spermatophyta</taxon>
        <taxon>Magnoliopsida</taxon>
        <taxon>eudicotyledons</taxon>
        <taxon>Gunneridae</taxon>
        <taxon>Pentapetalae</taxon>
        <taxon>rosids</taxon>
        <taxon>fabids</taxon>
        <taxon>Fagales</taxon>
        <taxon>Myricaceae</taxon>
        <taxon>Morella</taxon>
    </lineage>
</organism>
<dbReference type="InterPro" id="IPR056122">
    <property type="entry name" value="DUF7705"/>
</dbReference>
<evidence type="ECO:0000313" key="3">
    <source>
        <dbReference type="EMBL" id="KAB1210909.1"/>
    </source>
</evidence>
<sequence length="522" mass="58767">MDSNSSRLLPYRILFLMNLVFHLANASEKYISAIGDPEMKSTNVRVALEAWNFCNEVGKEAPNMGSPRLADCADLYCPLIIALLHSFMFQQLDSLGCVSKCKVHHKVNESDNSLRAGDRFPVAGFKPYTDPDLFAVEKELYLGSLCEVQESLDGWHFWMIMLKNGNFDKNTALCPENGKKVSKIVTDRNFPCFGEGCMNQPLVYHNYSRVVSSKDQRVSLMGGFYGTYDLGADLSKGVGNNSYFSISWYKNFSTGSWIFSHRLTTSSKYPWLMLYLRADATQGFNGGYHYGGQGIIRKLLDSPNFKVKLTLDVKRGGGPSSQFYLLDIGSCWKNNGDPCDGDVLTDVTRYSEMIINPATTNWCRPDNLVSCPPYHVSHTGETIYRNETSRFPYSAYHLYCGPGNANYLERPYDICDPYSNPQAQELVQILPHPEWAVHGYPEKKGDGWIGDSRTWVLDVGALSSRLYFYQDPGTKPARRVWSSINVGTEIYVSGSGVTAEWTVSDFDILVTEDVTHISHSFY</sequence>
<reference evidence="4 5" key="2">
    <citation type="journal article" date="2019" name="Plant Biotechnol. J.">
        <title>The red bayberry genome and genetic basis of sex determination.</title>
        <authorList>
            <person name="Jia H.M."/>
            <person name="Jia H.J."/>
            <person name="Cai Q.L."/>
            <person name="Wang Y."/>
            <person name="Zhao H.B."/>
            <person name="Yang W.F."/>
            <person name="Wang G.Y."/>
            <person name="Li Y.H."/>
            <person name="Zhan D.L."/>
            <person name="Shen Y.T."/>
            <person name="Niu Q.F."/>
            <person name="Chang L."/>
            <person name="Qiu J."/>
            <person name="Zhao L."/>
            <person name="Xie H.B."/>
            <person name="Fu W.Y."/>
            <person name="Jin J."/>
            <person name="Li X.W."/>
            <person name="Jiao Y."/>
            <person name="Zhou C.C."/>
            <person name="Tu T."/>
            <person name="Chai C.Y."/>
            <person name="Gao J.L."/>
            <person name="Fan L.J."/>
            <person name="van de Weg E."/>
            <person name="Wang J.Y."/>
            <person name="Gao Z.S."/>
        </authorList>
    </citation>
    <scope>NUCLEOTIDE SEQUENCE [LARGE SCALE GENOMIC DNA]</scope>
    <source>
        <tissue evidence="4">Leaves</tissue>
    </source>
</reference>
<dbReference type="PANTHER" id="PTHR33916">
    <property type="entry name" value="EXPANSIN-LIKE EG45 DOMAIN-CONTAINING PROTEIN"/>
    <property type="match status" value="1"/>
</dbReference>
<comment type="caution">
    <text evidence="4">The sequence shown here is derived from an EMBL/GenBank/DDBJ whole genome shotgun (WGS) entry which is preliminary data.</text>
</comment>
<feature type="chain" id="PRO_5036379128" description="DUF7705 domain-containing protein" evidence="1">
    <location>
        <begin position="27"/>
        <end position="522"/>
    </location>
</feature>
<protein>
    <recommendedName>
        <fullName evidence="2">DUF7705 domain-containing protein</fullName>
    </recommendedName>
</protein>
<name>A0A6A1VDI9_9ROSI</name>
<evidence type="ECO:0000313" key="4">
    <source>
        <dbReference type="EMBL" id="KAB1210922.1"/>
    </source>
</evidence>
<dbReference type="EMBL" id="RXIC02000024">
    <property type="protein sequence ID" value="KAB1210922.1"/>
    <property type="molecule type" value="Genomic_DNA"/>
</dbReference>
<keyword evidence="5" id="KW-1185">Reference proteome</keyword>
<dbReference type="EMBL" id="RXIC02000024">
    <property type="protein sequence ID" value="KAB1210909.1"/>
    <property type="molecule type" value="Genomic_DNA"/>
</dbReference>
<dbReference type="Pfam" id="PF24804">
    <property type="entry name" value="DUF7705"/>
    <property type="match status" value="1"/>
</dbReference>
<reference evidence="4" key="1">
    <citation type="submission" date="2018-07" db="EMBL/GenBank/DDBJ databases">
        <authorList>
            <person name="Gao Z.-S."/>
            <person name="Jia H.-M."/>
            <person name="Jia H.-J."/>
            <person name="Cai Q.-L."/>
            <person name="Wang Y."/>
            <person name="Zhao H.-B."/>
        </authorList>
    </citation>
    <scope>NUCLEOTIDE SEQUENCE</scope>
    <source>
        <tissue evidence="4">Leaves</tissue>
    </source>
</reference>